<accession>A0A165FBC3</accession>
<gene>
    <name evidence="1" type="ORF">LAESUDRAFT_723617</name>
</gene>
<evidence type="ECO:0000313" key="2">
    <source>
        <dbReference type="Proteomes" id="UP000076871"/>
    </source>
</evidence>
<dbReference type="InParanoid" id="A0A165FBC3"/>
<organism evidence="1 2">
    <name type="scientific">Laetiporus sulphureus 93-53</name>
    <dbReference type="NCBI Taxonomy" id="1314785"/>
    <lineage>
        <taxon>Eukaryota</taxon>
        <taxon>Fungi</taxon>
        <taxon>Dikarya</taxon>
        <taxon>Basidiomycota</taxon>
        <taxon>Agaricomycotina</taxon>
        <taxon>Agaricomycetes</taxon>
        <taxon>Polyporales</taxon>
        <taxon>Laetiporus</taxon>
    </lineage>
</organism>
<proteinExistence type="predicted"/>
<dbReference type="AlphaFoldDB" id="A0A165FBC3"/>
<keyword evidence="2" id="KW-1185">Reference proteome</keyword>
<dbReference type="GeneID" id="63825478"/>
<name>A0A165FBC3_9APHY</name>
<dbReference type="RefSeq" id="XP_040766448.1">
    <property type="nucleotide sequence ID" value="XM_040908449.1"/>
</dbReference>
<dbReference type="Proteomes" id="UP000076871">
    <property type="component" value="Unassembled WGS sequence"/>
</dbReference>
<reference evidence="1 2" key="1">
    <citation type="journal article" date="2016" name="Mol. Biol. Evol.">
        <title>Comparative Genomics of Early-Diverging Mushroom-Forming Fungi Provides Insights into the Origins of Lignocellulose Decay Capabilities.</title>
        <authorList>
            <person name="Nagy L.G."/>
            <person name="Riley R."/>
            <person name="Tritt A."/>
            <person name="Adam C."/>
            <person name="Daum C."/>
            <person name="Floudas D."/>
            <person name="Sun H."/>
            <person name="Yadav J.S."/>
            <person name="Pangilinan J."/>
            <person name="Larsson K.H."/>
            <person name="Matsuura K."/>
            <person name="Barry K."/>
            <person name="Labutti K."/>
            <person name="Kuo R."/>
            <person name="Ohm R.A."/>
            <person name="Bhattacharya S.S."/>
            <person name="Shirouzu T."/>
            <person name="Yoshinaga Y."/>
            <person name="Martin F.M."/>
            <person name="Grigoriev I.V."/>
            <person name="Hibbett D.S."/>
        </authorList>
    </citation>
    <scope>NUCLEOTIDE SEQUENCE [LARGE SCALE GENOMIC DNA]</scope>
    <source>
        <strain evidence="1 2">93-53</strain>
    </source>
</reference>
<sequence length="169" mass="18036">MLSSSASLFRRSVQRKPLPFAGFRFIQAIGISDVSSFARLCSPLLLYSCLRITFGVRFMVATRAGSCVRIVDRIRANLGLSAECGPGYHTVSSGCGRSPSPDSEQVNEAGKCLILSLGSSSSQHFLLIMRGWAVSEPSLCHGIRSGLAQVLSDASAVHSQLLIGENCTL</sequence>
<protein>
    <submittedName>
        <fullName evidence="1">Uncharacterized protein</fullName>
    </submittedName>
</protein>
<dbReference type="EMBL" id="KV427614">
    <property type="protein sequence ID" value="KZT08708.1"/>
    <property type="molecule type" value="Genomic_DNA"/>
</dbReference>
<evidence type="ECO:0000313" key="1">
    <source>
        <dbReference type="EMBL" id="KZT08708.1"/>
    </source>
</evidence>